<dbReference type="InterPro" id="IPR031984">
    <property type="entry name" value="SLC3A2_N"/>
</dbReference>
<feature type="domain" description="Solute carrier family 3 member 2 N-terminal" evidence="4">
    <location>
        <begin position="1"/>
        <end position="29"/>
    </location>
</feature>
<dbReference type="EC" id="3.2.1.20" evidence="2"/>
<dbReference type="Gene3D" id="3.20.20.80">
    <property type="entry name" value="Glycosidases"/>
    <property type="match status" value="1"/>
</dbReference>
<dbReference type="PANTHER" id="PTHR46673:SF1">
    <property type="entry name" value="4F2 CELL-SURFACE ANTIGEN HEAVY CHAIN"/>
    <property type="match status" value="1"/>
</dbReference>
<dbReference type="GO" id="GO:0015823">
    <property type="term" value="P:phenylalanine transport"/>
    <property type="evidence" value="ECO:0007669"/>
    <property type="project" value="TreeGrafter"/>
</dbReference>
<reference evidence="5" key="1">
    <citation type="submission" date="2013-07" db="EMBL/GenBank/DDBJ databases">
        <title>Midgut Transcriptome Profiling of Anoplphora glabripennis, a Lignocellulose Degrading, Wood-Boring Cerambycid.</title>
        <authorList>
            <person name="Scully E.D."/>
            <person name="Hoover K."/>
            <person name="Carlson J.E."/>
            <person name="Tien M."/>
            <person name="Geib S.M."/>
        </authorList>
    </citation>
    <scope>NUCLEOTIDE SEQUENCE</scope>
</reference>
<organism evidence="5">
    <name type="scientific">Anoplophora glabripennis</name>
    <name type="common">Asian longhorn beetle</name>
    <name type="synonym">Anoplophora nobilis</name>
    <dbReference type="NCBI Taxonomy" id="217634"/>
    <lineage>
        <taxon>Eukaryota</taxon>
        <taxon>Metazoa</taxon>
        <taxon>Ecdysozoa</taxon>
        <taxon>Arthropoda</taxon>
        <taxon>Hexapoda</taxon>
        <taxon>Insecta</taxon>
        <taxon>Pterygota</taxon>
        <taxon>Neoptera</taxon>
        <taxon>Endopterygota</taxon>
        <taxon>Coleoptera</taxon>
        <taxon>Polyphaga</taxon>
        <taxon>Cucujiformia</taxon>
        <taxon>Chrysomeloidea</taxon>
        <taxon>Cerambycidae</taxon>
        <taxon>Lamiinae</taxon>
        <taxon>Lamiini</taxon>
        <taxon>Anoplophora</taxon>
    </lineage>
</organism>
<protein>
    <recommendedName>
        <fullName evidence="2">alpha-glucosidase</fullName>
        <ecNumber evidence="2">3.2.1.20</ecNumber>
    </recommendedName>
</protein>
<sequence>MLVGAVLIIYAAPKCDPPPPRTWWQEGPLTEIQPDTSPEDLKLIDNNVKGIIVNWLEDAYIDFDESHDIIKLIKQAKDLEKKVIIDLDPSASKVWYEDSESNKESLSDFYIWRPAKNTADGGASVPNNWLNVNNQSSWKFSTKRQEFYYAPFDKPHLNFRNENVTKKFSDVISKFLEYGAAGIRIKNAPFLLVDPEFKNEDIAVGASAVGFGLKQHNFYTHKRTQNLPELGPLLKQWRAVVKNKTGDGPFMVEEELTKTNVYRVNTALMVDLPVQAHAFTKPNILVGELIKSLNDTFNIENIEWPLWVVNTTALPKDVLSILTNLLPGVPLIEPTDVPNKHLLKIRTSPSVMRGICSIHSVNNETAFGFIRVTSGNPGVLVLLNTQNEKVTVNVPKEIPALSSLTEVTVQLYSENFNETEFLDVNAKKDARAVPISPKSAIVLSYVPKKKE</sequence>
<dbReference type="GO" id="GO:1903801">
    <property type="term" value="P:L-leucine import across plasma membrane"/>
    <property type="evidence" value="ECO:0007669"/>
    <property type="project" value="TreeGrafter"/>
</dbReference>
<dbReference type="GO" id="GO:0016323">
    <property type="term" value="C:basolateral plasma membrane"/>
    <property type="evidence" value="ECO:0007669"/>
    <property type="project" value="TreeGrafter"/>
</dbReference>
<accession>V5GNB0</accession>
<evidence type="ECO:0000313" key="5">
    <source>
        <dbReference type="EMBL" id="JAB65599.1"/>
    </source>
</evidence>
<dbReference type="InterPro" id="IPR017853">
    <property type="entry name" value="GH"/>
</dbReference>
<proteinExistence type="predicted"/>
<dbReference type="GO" id="GO:1904273">
    <property type="term" value="P:L-alanine import across plasma membrane"/>
    <property type="evidence" value="ECO:0007669"/>
    <property type="project" value="TreeGrafter"/>
</dbReference>
<dbReference type="AlphaFoldDB" id="V5GNB0"/>
<dbReference type="GO" id="GO:0005975">
    <property type="term" value="P:carbohydrate metabolic process"/>
    <property type="evidence" value="ECO:0007669"/>
    <property type="project" value="InterPro"/>
</dbReference>
<evidence type="ECO:0000256" key="1">
    <source>
        <dbReference type="ARBA" id="ARBA00001657"/>
    </source>
</evidence>
<dbReference type="Gene3D" id="3.90.400.10">
    <property type="entry name" value="Oligo-1,6-glucosidase, Domain 2"/>
    <property type="match status" value="1"/>
</dbReference>
<name>V5GNB0_ANOGL</name>
<dbReference type="EMBL" id="GALX01002867">
    <property type="protein sequence ID" value="JAB65599.1"/>
    <property type="molecule type" value="Transcribed_RNA"/>
</dbReference>
<dbReference type="GO" id="GO:0015190">
    <property type="term" value="F:L-leucine transmembrane transporter activity"/>
    <property type="evidence" value="ECO:0007669"/>
    <property type="project" value="TreeGrafter"/>
</dbReference>
<dbReference type="GO" id="GO:0004558">
    <property type="term" value="F:alpha-1,4-glucosidase activity"/>
    <property type="evidence" value="ECO:0007669"/>
    <property type="project" value="UniProtKB-EC"/>
</dbReference>
<feature type="domain" description="Glycosyl hydrolase family 13 catalytic" evidence="3">
    <location>
        <begin position="63"/>
        <end position="259"/>
    </location>
</feature>
<dbReference type="PANTHER" id="PTHR46673">
    <property type="entry name" value="4F2 CELL-SURFACE ANTIGEN HEAVY CHAIN"/>
    <property type="match status" value="1"/>
</dbReference>
<dbReference type="InterPro" id="IPR042280">
    <property type="entry name" value="SLC3A2"/>
</dbReference>
<evidence type="ECO:0000259" key="3">
    <source>
        <dbReference type="Pfam" id="PF00128"/>
    </source>
</evidence>
<evidence type="ECO:0000259" key="4">
    <source>
        <dbReference type="Pfam" id="PF16028"/>
    </source>
</evidence>
<dbReference type="Pfam" id="PF16028">
    <property type="entry name" value="SLC3A2_N"/>
    <property type="match status" value="1"/>
</dbReference>
<dbReference type="Pfam" id="PF00128">
    <property type="entry name" value="Alpha-amylase"/>
    <property type="match status" value="1"/>
</dbReference>
<gene>
    <name evidence="5" type="primary">MAL1</name>
</gene>
<dbReference type="InterPro" id="IPR006047">
    <property type="entry name" value="GH13_cat_dom"/>
</dbReference>
<evidence type="ECO:0000256" key="2">
    <source>
        <dbReference type="ARBA" id="ARBA00012741"/>
    </source>
</evidence>
<comment type="catalytic activity">
    <reaction evidence="1">
        <text>Hydrolysis of terminal, non-reducing (1-&gt;4)-linked alpha-D-glucose residues with release of alpha-D-glucose.</text>
        <dbReference type="EC" id="3.2.1.20"/>
    </reaction>
</comment>
<dbReference type="GO" id="GO:0015180">
    <property type="term" value="F:L-alanine transmembrane transporter activity"/>
    <property type="evidence" value="ECO:0007669"/>
    <property type="project" value="TreeGrafter"/>
</dbReference>
<dbReference type="InterPro" id="IPR045857">
    <property type="entry name" value="O16G_dom_2"/>
</dbReference>
<dbReference type="GO" id="GO:0016324">
    <property type="term" value="C:apical plasma membrane"/>
    <property type="evidence" value="ECO:0007669"/>
    <property type="project" value="TreeGrafter"/>
</dbReference>
<dbReference type="GO" id="GO:0015173">
    <property type="term" value="F:aromatic amino acid transmembrane transporter activity"/>
    <property type="evidence" value="ECO:0007669"/>
    <property type="project" value="TreeGrafter"/>
</dbReference>
<dbReference type="SUPFAM" id="SSF51445">
    <property type="entry name" value="(Trans)glycosidases"/>
    <property type="match status" value="1"/>
</dbReference>